<protein>
    <submittedName>
        <fullName evidence="2">Uncharacterized protein</fullName>
    </submittedName>
</protein>
<feature type="compositionally biased region" description="Basic and acidic residues" evidence="1">
    <location>
        <begin position="128"/>
        <end position="143"/>
    </location>
</feature>
<evidence type="ECO:0000313" key="2">
    <source>
        <dbReference type="EMBL" id="RXR27937.1"/>
    </source>
</evidence>
<feature type="compositionally biased region" description="Gly residues" evidence="1">
    <location>
        <begin position="42"/>
        <end position="73"/>
    </location>
</feature>
<feature type="region of interest" description="Disordered" evidence="1">
    <location>
        <begin position="122"/>
        <end position="189"/>
    </location>
</feature>
<evidence type="ECO:0000313" key="3">
    <source>
        <dbReference type="Proteomes" id="UP000290517"/>
    </source>
</evidence>
<dbReference type="Proteomes" id="UP000290517">
    <property type="component" value="Unassembled WGS sequence"/>
</dbReference>
<feature type="compositionally biased region" description="Basic and acidic residues" evidence="1">
    <location>
        <begin position="151"/>
        <end position="167"/>
    </location>
</feature>
<feature type="region of interest" description="Disordered" evidence="1">
    <location>
        <begin position="39"/>
        <end position="88"/>
    </location>
</feature>
<proteinExistence type="predicted"/>
<dbReference type="EMBL" id="SDJR01000001">
    <property type="protein sequence ID" value="RXR27937.1"/>
    <property type="molecule type" value="Genomic_DNA"/>
</dbReference>
<organism evidence="2 3">
    <name type="scientific">Oerskovia turbata</name>
    <dbReference type="NCBI Taxonomy" id="1713"/>
    <lineage>
        <taxon>Bacteria</taxon>
        <taxon>Bacillati</taxon>
        <taxon>Actinomycetota</taxon>
        <taxon>Actinomycetes</taxon>
        <taxon>Micrococcales</taxon>
        <taxon>Cellulomonadaceae</taxon>
        <taxon>Oerskovia</taxon>
    </lineage>
</organism>
<reference evidence="2 3" key="1">
    <citation type="submission" date="2019-01" db="EMBL/GenBank/DDBJ databases">
        <title>Oerskovia turbata Genome sequencing and assembly.</title>
        <authorList>
            <person name="Dou T."/>
        </authorList>
    </citation>
    <scope>NUCLEOTIDE SEQUENCE [LARGE SCALE GENOMIC DNA]</scope>
    <source>
        <strain evidence="2 3">JCM3160</strain>
    </source>
</reference>
<evidence type="ECO:0000256" key="1">
    <source>
        <dbReference type="SAM" id="MobiDB-lite"/>
    </source>
</evidence>
<gene>
    <name evidence="2" type="ORF">EQW73_01095</name>
</gene>
<keyword evidence="3" id="KW-1185">Reference proteome</keyword>
<sequence>MLTVVGSAVRYPVAGEHPGTIAAPGLACPENWRPRSVEGFGDEAGAGFVDGQGWGGGGGRGGAGDGGPGGGAGDLEAPVPGRGQRDGRDRLFLVDVRDGVMGVGPARVRGRHRGRSVVVVPGEGVRGGLDRDRDTQQRGRERLGCGAGVGDRVDVDQRPPVRRLDRDRRRRDRQPLELGLGQGRQVHGRHTVARSGRILQLPPRQAADRAVRVVDPGLLEDRVQRDLIRLARHDQHPLTLPQRTRTDLPQGRRKVLRETDRRRHPPKLHRRRRTIHVPRPIHRPVGRDIDRLEVEAVSLRIHGQIGR</sequence>
<accession>A0ABY0FAS8</accession>
<comment type="caution">
    <text evidence="2">The sequence shown here is derived from an EMBL/GenBank/DDBJ whole genome shotgun (WGS) entry which is preliminary data.</text>
</comment>
<name>A0ABY0FAS8_9CELL</name>